<sequence>MSLLPYGRKEMLKDYTSCCRQSAHYQDLLEQWPPICAKVRDRATHNHFRFTLTRQQVTRIRIANSVFNWANAEAGEAMALLMRISDVDCIPACDNRLAFLKQGQKQFSLLCEREMEFITDFISTWVWLTPKNGFANNGNASFYQIPHVTFISDATLFFIPPFHQIPRQFGFLGFVENLYHEALHHQIHTFLAFHGQKYCYGNLAESLMQFPQRQDRTFSYSQAFNACYVYGEIVKYRQKVANALKEGYRPVDSAWITEALSSAIMMHSNLIERLYCIKEAFLPPWKLLIEAWKFENKPVVDLTKGNCDE</sequence>
<protein>
    <recommendedName>
        <fullName evidence="3">HEXXH motif-containing protein</fullName>
    </recommendedName>
</protein>
<dbReference type="AlphaFoldDB" id="A0A4R3Z3Q4"/>
<dbReference type="Proteomes" id="UP000295719">
    <property type="component" value="Unassembled WGS sequence"/>
</dbReference>
<evidence type="ECO:0008006" key="3">
    <source>
        <dbReference type="Google" id="ProtNLM"/>
    </source>
</evidence>
<evidence type="ECO:0000313" key="1">
    <source>
        <dbReference type="EMBL" id="TCV99786.1"/>
    </source>
</evidence>
<keyword evidence="2" id="KW-1185">Reference proteome</keyword>
<evidence type="ECO:0000313" key="2">
    <source>
        <dbReference type="Proteomes" id="UP000295719"/>
    </source>
</evidence>
<name>A0A4R3Z3Q4_9GAMM</name>
<dbReference type="OrthoDB" id="3863730at2"/>
<comment type="caution">
    <text evidence="1">The sequence shown here is derived from an EMBL/GenBank/DDBJ whole genome shotgun (WGS) entry which is preliminary data.</text>
</comment>
<reference evidence="1 2" key="1">
    <citation type="submission" date="2019-03" db="EMBL/GenBank/DDBJ databases">
        <title>Genomic Encyclopedia of Type Strains, Phase IV (KMG-IV): sequencing the most valuable type-strain genomes for metagenomic binning, comparative biology and taxonomic classification.</title>
        <authorList>
            <person name="Goeker M."/>
        </authorList>
    </citation>
    <scope>NUCLEOTIDE SEQUENCE [LARGE SCALE GENOMIC DNA]</scope>
    <source>
        <strain evidence="1 2">DSM 19580</strain>
    </source>
</reference>
<dbReference type="RefSeq" id="WP_131863330.1">
    <property type="nucleotide sequence ID" value="NZ_SMCR01000001.1"/>
</dbReference>
<proteinExistence type="predicted"/>
<accession>A0A4R3Z3Q4</accession>
<organism evidence="1 2">
    <name type="scientific">Biostraticola tofi</name>
    <dbReference type="NCBI Taxonomy" id="466109"/>
    <lineage>
        <taxon>Bacteria</taxon>
        <taxon>Pseudomonadati</taxon>
        <taxon>Pseudomonadota</taxon>
        <taxon>Gammaproteobacteria</taxon>
        <taxon>Enterobacterales</taxon>
        <taxon>Bruguierivoracaceae</taxon>
        <taxon>Biostraticola</taxon>
    </lineage>
</organism>
<dbReference type="EMBL" id="SMCR01000001">
    <property type="protein sequence ID" value="TCV99786.1"/>
    <property type="molecule type" value="Genomic_DNA"/>
</dbReference>
<gene>
    <name evidence="1" type="ORF">EDC52_101123</name>
</gene>